<evidence type="ECO:0000256" key="1">
    <source>
        <dbReference type="SAM" id="Phobius"/>
    </source>
</evidence>
<organism evidence="2 3">
    <name type="scientific">Corynebacterium poyangense</name>
    <dbReference type="NCBI Taxonomy" id="2684405"/>
    <lineage>
        <taxon>Bacteria</taxon>
        <taxon>Bacillati</taxon>
        <taxon>Actinomycetota</taxon>
        <taxon>Actinomycetes</taxon>
        <taxon>Mycobacteriales</taxon>
        <taxon>Corynebacteriaceae</taxon>
        <taxon>Corynebacterium</taxon>
    </lineage>
</organism>
<name>A0A7H0SPA8_9CORY</name>
<proteinExistence type="predicted"/>
<keyword evidence="1" id="KW-0472">Membrane</keyword>
<keyword evidence="3" id="KW-1185">Reference proteome</keyword>
<dbReference type="AlphaFoldDB" id="A0A7H0SPA8"/>
<keyword evidence="1" id="KW-0812">Transmembrane</keyword>
<protein>
    <recommendedName>
        <fullName evidence="4">PH domain-containing protein</fullName>
    </recommendedName>
</protein>
<feature type="transmembrane region" description="Helical" evidence="1">
    <location>
        <begin position="21"/>
        <end position="42"/>
    </location>
</feature>
<reference evidence="2 3" key="1">
    <citation type="submission" date="2019-12" db="EMBL/GenBank/DDBJ databases">
        <title>Corynebacterium sp. nov., isolated from feces of the Anser Albifrons in China.</title>
        <authorList>
            <person name="Liu Q."/>
        </authorList>
    </citation>
    <scope>NUCLEOTIDE SEQUENCE [LARGE SCALE GENOMIC DNA]</scope>
    <source>
        <strain evidence="2 3">4H37-19</strain>
    </source>
</reference>
<evidence type="ECO:0000313" key="3">
    <source>
        <dbReference type="Proteomes" id="UP000516320"/>
    </source>
</evidence>
<sequence>MTKNLKPRGRNKFEATVFAYGPTRLIMSMFFSVGFILIVSVADGVYSVVWGVIFLLTATAASLFNVTVRVTVSGDVRVSVLGIRIFRDSATDIVAITRLTDADKSWSTKVSFGLYFAGIRTLWAAAGIPVVRIQGERKSVIVTVTKIDEFVDCVAKCQGKDPSEIYRESTFMRQSAKSEGRIGNKSRLM</sequence>
<dbReference type="EMBL" id="CP046884">
    <property type="protein sequence ID" value="QNQ90383.1"/>
    <property type="molecule type" value="Genomic_DNA"/>
</dbReference>
<feature type="transmembrane region" description="Helical" evidence="1">
    <location>
        <begin position="48"/>
        <end position="68"/>
    </location>
</feature>
<gene>
    <name evidence="2" type="ORF">GP475_06840</name>
</gene>
<dbReference type="KEGG" id="cpoy:GP475_06840"/>
<keyword evidence="1" id="KW-1133">Transmembrane helix</keyword>
<evidence type="ECO:0000313" key="2">
    <source>
        <dbReference type="EMBL" id="QNQ90383.1"/>
    </source>
</evidence>
<evidence type="ECO:0008006" key="4">
    <source>
        <dbReference type="Google" id="ProtNLM"/>
    </source>
</evidence>
<accession>A0A7H0SPA8</accession>
<dbReference type="Proteomes" id="UP000516320">
    <property type="component" value="Chromosome"/>
</dbReference>
<dbReference type="RefSeq" id="WP_187973698.1">
    <property type="nucleotide sequence ID" value="NZ_CP046884.1"/>
</dbReference>